<reference evidence="1" key="1">
    <citation type="submission" date="2019-05" db="EMBL/GenBank/DDBJ databases">
        <authorList>
            <person name="Piombo E."/>
        </authorList>
    </citation>
    <scope>NUCLEOTIDE SEQUENCE</scope>
    <source>
        <strain evidence="1">C2S</strain>
    </source>
</reference>
<organism evidence="1 2">
    <name type="scientific">Fusarium fujikuroi</name>
    <name type="common">Bakanae and foot rot disease fungus</name>
    <name type="synonym">Gibberella fujikuroi</name>
    <dbReference type="NCBI Taxonomy" id="5127"/>
    <lineage>
        <taxon>Eukaryota</taxon>
        <taxon>Fungi</taxon>
        <taxon>Dikarya</taxon>
        <taxon>Ascomycota</taxon>
        <taxon>Pezizomycotina</taxon>
        <taxon>Sordariomycetes</taxon>
        <taxon>Hypocreomycetidae</taxon>
        <taxon>Hypocreales</taxon>
        <taxon>Nectriaceae</taxon>
        <taxon>Fusarium</taxon>
        <taxon>Fusarium fujikuroi species complex</taxon>
    </lineage>
</organism>
<evidence type="ECO:0000313" key="1">
    <source>
        <dbReference type="EMBL" id="VTT83992.1"/>
    </source>
</evidence>
<dbReference type="AlphaFoldDB" id="A0A2H3RBN8"/>
<gene>
    <name evidence="1" type="ORF">C2S_12946</name>
</gene>
<name>A0A2H3RBN8_FUSFU</name>
<evidence type="ECO:0000313" key="2">
    <source>
        <dbReference type="Proteomes" id="UP000760494"/>
    </source>
</evidence>
<proteinExistence type="predicted"/>
<sequence>MSSRSVEFQPSLLKHFPSRLNTISSDNHHLRMKAWTEVQFVANVNPSYNHAQKPSFDYFTA</sequence>
<accession>A0A2H3RBN8</accession>
<comment type="caution">
    <text evidence="1">The sequence shown here is derived from an EMBL/GenBank/DDBJ whole genome shotgun (WGS) entry which is preliminary data.</text>
</comment>
<dbReference type="Proteomes" id="UP000760494">
    <property type="component" value="Unassembled WGS sequence"/>
</dbReference>
<dbReference type="EMBL" id="CABFJX010000422">
    <property type="protein sequence ID" value="VTT83992.1"/>
    <property type="molecule type" value="Genomic_DNA"/>
</dbReference>
<protein>
    <submittedName>
        <fullName evidence="1">Uncharacterized protein</fullName>
    </submittedName>
</protein>